<keyword evidence="5" id="KW-1185">Reference proteome</keyword>
<accession>A0A2X0IEX3</accession>
<dbReference type="AlphaFoldDB" id="A0A2X0IEX3"/>
<feature type="transmembrane region" description="Helical" evidence="2">
    <location>
        <begin position="306"/>
        <end position="327"/>
    </location>
</feature>
<evidence type="ECO:0000256" key="1">
    <source>
        <dbReference type="SAM" id="MobiDB-lite"/>
    </source>
</evidence>
<gene>
    <name evidence="4" type="ORF">DN069_21565</name>
</gene>
<comment type="caution">
    <text evidence="4">The sequence shown here is derived from an EMBL/GenBank/DDBJ whole genome shotgun (WGS) entry which is preliminary data.</text>
</comment>
<dbReference type="Gene3D" id="3.30.70.100">
    <property type="match status" value="2"/>
</dbReference>
<evidence type="ECO:0000259" key="3">
    <source>
        <dbReference type="Pfam" id="PF03992"/>
    </source>
</evidence>
<keyword evidence="4" id="KW-0560">Oxidoreductase</keyword>
<dbReference type="InterPro" id="IPR038762">
    <property type="entry name" value="ABM_predict"/>
</dbReference>
<keyword evidence="2" id="KW-0812">Transmembrane</keyword>
<feature type="compositionally biased region" description="Basic and acidic residues" evidence="1">
    <location>
        <begin position="1"/>
        <end position="13"/>
    </location>
</feature>
<evidence type="ECO:0000256" key="2">
    <source>
        <dbReference type="SAM" id="Phobius"/>
    </source>
</evidence>
<name>A0A2X0IEX3_9ACTN</name>
<dbReference type="RefSeq" id="WP_111503272.1">
    <property type="nucleotide sequence ID" value="NZ_QKYN01000084.1"/>
</dbReference>
<feature type="domain" description="ABM" evidence="3">
    <location>
        <begin position="121"/>
        <end position="188"/>
    </location>
</feature>
<dbReference type="Pfam" id="PF03992">
    <property type="entry name" value="ABM"/>
    <property type="match status" value="1"/>
</dbReference>
<dbReference type="PANTHER" id="PTHR40057">
    <property type="entry name" value="SLR1162 PROTEIN"/>
    <property type="match status" value="1"/>
</dbReference>
<evidence type="ECO:0000313" key="4">
    <source>
        <dbReference type="EMBL" id="RAG83582.1"/>
    </source>
</evidence>
<dbReference type="EMBL" id="QKYN01000084">
    <property type="protein sequence ID" value="RAG83582.1"/>
    <property type="molecule type" value="Genomic_DNA"/>
</dbReference>
<feature type="transmembrane region" description="Helical" evidence="2">
    <location>
        <begin position="262"/>
        <end position="286"/>
    </location>
</feature>
<dbReference type="OrthoDB" id="1494254at2"/>
<dbReference type="GO" id="GO:0004497">
    <property type="term" value="F:monooxygenase activity"/>
    <property type="evidence" value="ECO:0007669"/>
    <property type="project" value="UniProtKB-KW"/>
</dbReference>
<dbReference type="Proteomes" id="UP000248889">
    <property type="component" value="Unassembled WGS sequence"/>
</dbReference>
<dbReference type="SUPFAM" id="SSF54909">
    <property type="entry name" value="Dimeric alpha+beta barrel"/>
    <property type="match status" value="2"/>
</dbReference>
<keyword evidence="4" id="KW-0503">Monooxygenase</keyword>
<reference evidence="4 5" key="1">
    <citation type="submission" date="2018-06" db="EMBL/GenBank/DDBJ databases">
        <title>Streptacidiphilus pinicola sp. nov., isolated from pine grove soil.</title>
        <authorList>
            <person name="Roh S.G."/>
            <person name="Park S."/>
            <person name="Kim M.-K."/>
            <person name="Yun B.-R."/>
            <person name="Park J."/>
            <person name="Kim M.J."/>
            <person name="Kim Y.S."/>
            <person name="Kim S.B."/>
        </authorList>
    </citation>
    <scope>NUCLEOTIDE SEQUENCE [LARGE SCALE GENOMIC DNA]</scope>
    <source>
        <strain evidence="4 5">MMS16-CNU450</strain>
    </source>
</reference>
<organism evidence="4 5">
    <name type="scientific">Streptacidiphilus pinicola</name>
    <dbReference type="NCBI Taxonomy" id="2219663"/>
    <lineage>
        <taxon>Bacteria</taxon>
        <taxon>Bacillati</taxon>
        <taxon>Actinomycetota</taxon>
        <taxon>Actinomycetes</taxon>
        <taxon>Kitasatosporales</taxon>
        <taxon>Streptomycetaceae</taxon>
        <taxon>Streptacidiphilus</taxon>
    </lineage>
</organism>
<keyword evidence="2" id="KW-0472">Membrane</keyword>
<evidence type="ECO:0000313" key="5">
    <source>
        <dbReference type="Proteomes" id="UP000248889"/>
    </source>
</evidence>
<dbReference type="InterPro" id="IPR011008">
    <property type="entry name" value="Dimeric_a/b-barrel"/>
</dbReference>
<keyword evidence="2" id="KW-1133">Transmembrane helix</keyword>
<dbReference type="PANTHER" id="PTHR40057:SF1">
    <property type="entry name" value="SLR1162 PROTEIN"/>
    <property type="match status" value="1"/>
</dbReference>
<sequence>MSERANRSTDRASADGSGGATVVMSQKIRPGHEGDYQRWQEKTNQVARTFDGFEGTELYPPGPGEENEWVAVFRFSRIDQLTAWLNSSTRQNLLGEGGALFEEAPKQEVLSGGKKTRDAVSAVISHDVRIGREKEFVQWEEKITEAQREFAGFMGSELFRPVEGIQENWVVVSRFDTRDHLDDWLDSELRGKLLEEGRQYFSAYEVRKVGSAFSAWFTFGEETPEGVPPNWKQAMTVLLALYPTVMVLNLTVGRVLTSEGVVGYLALFIGNVLSVSILTWLLMPLVNKALAFWLEPKRSQSVRGQVAGAAVVVLGYVALIAVFGLTAG</sequence>
<protein>
    <submittedName>
        <fullName evidence="4">Antibiotic biosynthesis monooxygenase</fullName>
    </submittedName>
</protein>
<proteinExistence type="predicted"/>
<dbReference type="InterPro" id="IPR007138">
    <property type="entry name" value="ABM_dom"/>
</dbReference>
<feature type="region of interest" description="Disordered" evidence="1">
    <location>
        <begin position="1"/>
        <end position="37"/>
    </location>
</feature>
<feature type="transmembrane region" description="Helical" evidence="2">
    <location>
        <begin position="237"/>
        <end position="256"/>
    </location>
</feature>